<sequence length="420" mass="45228">MSIAVAALPLDAAPERILAFRAPPPRAGRAHVIKDDAEAIAVARDLAARIAETAIERDRERRLPYEELDWLSDAGLFAITVPKAYGGADVSSGTLAEVIAILSAADGSIGQIPQNHFFILHALGLEGSEEQKRFFYGRILSGERVGNALSELGTKTAQDHNTRLSRDGAGLRLDGRKFYCTGALFAHWVAVVANDDEGRSTISFVPRETPGLTVVDDWSGFGQRVTGSGTTVIENVEVHPFSVISLRAVFDRPTSMGPVAQIMHAAVEAGIARAALAETIRYVKAHARPWKDSGLEHGYEDPYTIAQIGEVKIRVAASDALLARAGRYADIAVADPTVETVAAASVAVAEAKVASTEASLLAASKLIELAGSRATQQQFGLDRFWRNARTHSVHDPVRWKYRAIGDYWLNGINPPRHGAI</sequence>
<name>A0ABU0FI57_9HYPH</name>
<gene>
    <name evidence="4" type="ORF">J3R73_003983</name>
</gene>
<evidence type="ECO:0000313" key="5">
    <source>
        <dbReference type="Proteomes" id="UP001237448"/>
    </source>
</evidence>
<dbReference type="Proteomes" id="UP001237448">
    <property type="component" value="Unassembled WGS sequence"/>
</dbReference>
<dbReference type="Gene3D" id="2.40.110.10">
    <property type="entry name" value="Butyryl-CoA Dehydrogenase, subunit A, domain 2"/>
    <property type="match status" value="1"/>
</dbReference>
<dbReference type="SUPFAM" id="SSF47203">
    <property type="entry name" value="Acyl-CoA dehydrogenase C-terminal domain-like"/>
    <property type="match status" value="1"/>
</dbReference>
<dbReference type="EMBL" id="JAUSVK010000001">
    <property type="protein sequence ID" value="MDQ0394191.1"/>
    <property type="molecule type" value="Genomic_DNA"/>
</dbReference>
<organism evidence="4 5">
    <name type="scientific">Labrys monachus</name>
    <dbReference type="NCBI Taxonomy" id="217067"/>
    <lineage>
        <taxon>Bacteria</taxon>
        <taxon>Pseudomonadati</taxon>
        <taxon>Pseudomonadota</taxon>
        <taxon>Alphaproteobacteria</taxon>
        <taxon>Hyphomicrobiales</taxon>
        <taxon>Xanthobacteraceae</taxon>
        <taxon>Labrys</taxon>
    </lineage>
</organism>
<feature type="domain" description="Acyl-CoA dehydrogenase C-terminal" evidence="3">
    <location>
        <begin position="262"/>
        <end position="395"/>
    </location>
</feature>
<dbReference type="InterPro" id="IPR013786">
    <property type="entry name" value="AcylCoA_DH/ox_N"/>
</dbReference>
<dbReference type="InterPro" id="IPR023922">
    <property type="entry name" value="S04_starv_induced_SfnB"/>
</dbReference>
<dbReference type="NCBIfam" id="TIGR04022">
    <property type="entry name" value="sulfur_SfnB"/>
    <property type="match status" value="1"/>
</dbReference>
<dbReference type="PIRSF" id="PIRSF016578">
    <property type="entry name" value="HsaA"/>
    <property type="match status" value="1"/>
</dbReference>
<feature type="domain" description="Acyl-CoA dehydrogenase/oxidase N-terminal" evidence="2">
    <location>
        <begin position="44"/>
        <end position="143"/>
    </location>
</feature>
<dbReference type="InterPro" id="IPR037069">
    <property type="entry name" value="AcylCoA_DH/ox_N_sf"/>
</dbReference>
<evidence type="ECO:0000256" key="1">
    <source>
        <dbReference type="ARBA" id="ARBA00023002"/>
    </source>
</evidence>
<dbReference type="InterPro" id="IPR013107">
    <property type="entry name" value="Acyl-CoA_DH_C"/>
</dbReference>
<dbReference type="PANTHER" id="PTHR43884">
    <property type="entry name" value="ACYL-COA DEHYDROGENASE"/>
    <property type="match status" value="1"/>
</dbReference>
<evidence type="ECO:0000313" key="4">
    <source>
        <dbReference type="EMBL" id="MDQ0394191.1"/>
    </source>
</evidence>
<dbReference type="SUPFAM" id="SSF56645">
    <property type="entry name" value="Acyl-CoA dehydrogenase NM domain-like"/>
    <property type="match status" value="1"/>
</dbReference>
<dbReference type="InterPro" id="IPR009100">
    <property type="entry name" value="AcylCoA_DH/oxidase_NM_dom_sf"/>
</dbReference>
<keyword evidence="1" id="KW-0560">Oxidoreductase</keyword>
<dbReference type="PANTHER" id="PTHR43884:SF12">
    <property type="entry name" value="ISOVALERYL-COA DEHYDROGENASE, MITOCHONDRIAL-RELATED"/>
    <property type="match status" value="1"/>
</dbReference>
<keyword evidence="5" id="KW-1185">Reference proteome</keyword>
<dbReference type="InterPro" id="IPR036250">
    <property type="entry name" value="AcylCo_DH-like_C"/>
</dbReference>
<dbReference type="Gene3D" id="1.10.540.10">
    <property type="entry name" value="Acyl-CoA dehydrogenase/oxidase, N-terminal domain"/>
    <property type="match status" value="1"/>
</dbReference>
<evidence type="ECO:0000259" key="3">
    <source>
        <dbReference type="Pfam" id="PF08028"/>
    </source>
</evidence>
<dbReference type="RefSeq" id="WP_307430765.1">
    <property type="nucleotide sequence ID" value="NZ_JAUSVK010000001.1"/>
</dbReference>
<dbReference type="Pfam" id="PF02771">
    <property type="entry name" value="Acyl-CoA_dh_N"/>
    <property type="match status" value="1"/>
</dbReference>
<reference evidence="4 5" key="1">
    <citation type="submission" date="2023-07" db="EMBL/GenBank/DDBJ databases">
        <title>Genomic Encyclopedia of Type Strains, Phase IV (KMG-IV): sequencing the most valuable type-strain genomes for metagenomic binning, comparative biology and taxonomic classification.</title>
        <authorList>
            <person name="Goeker M."/>
        </authorList>
    </citation>
    <scope>NUCLEOTIDE SEQUENCE [LARGE SCALE GENOMIC DNA]</scope>
    <source>
        <strain evidence="4 5">DSM 5896</strain>
    </source>
</reference>
<protein>
    <submittedName>
        <fullName evidence="4">SfnB family sulfur acquisition oxidoreductase</fullName>
    </submittedName>
</protein>
<comment type="caution">
    <text evidence="4">The sequence shown here is derived from an EMBL/GenBank/DDBJ whole genome shotgun (WGS) entry which is preliminary data.</text>
</comment>
<accession>A0ABU0FI57</accession>
<dbReference type="Gene3D" id="1.20.140.10">
    <property type="entry name" value="Butyryl-CoA Dehydrogenase, subunit A, domain 3"/>
    <property type="match status" value="1"/>
</dbReference>
<evidence type="ECO:0000259" key="2">
    <source>
        <dbReference type="Pfam" id="PF02771"/>
    </source>
</evidence>
<dbReference type="InterPro" id="IPR046373">
    <property type="entry name" value="Acyl-CoA_Oxase/DH_mid-dom_sf"/>
</dbReference>
<dbReference type="Pfam" id="PF08028">
    <property type="entry name" value="Acyl-CoA_dh_2"/>
    <property type="match status" value="1"/>
</dbReference>
<proteinExistence type="predicted"/>